<organism evidence="1 2">
    <name type="scientific">Pseudomonas nitroreducens</name>
    <dbReference type="NCBI Taxonomy" id="46680"/>
    <lineage>
        <taxon>Bacteria</taxon>
        <taxon>Pseudomonadati</taxon>
        <taxon>Pseudomonadota</taxon>
        <taxon>Gammaproteobacteria</taxon>
        <taxon>Pseudomonadales</taxon>
        <taxon>Pseudomonadaceae</taxon>
        <taxon>Pseudomonas</taxon>
    </lineage>
</organism>
<keyword evidence="2" id="KW-1185">Reference proteome</keyword>
<accession>A0ABS0KV41</accession>
<proteinExistence type="predicted"/>
<reference evidence="1 2" key="1">
    <citation type="submission" date="2020-11" db="EMBL/GenBank/DDBJ databases">
        <title>Enhanced detection system for hospital associated transmission using whole genome sequencing surveillance.</title>
        <authorList>
            <person name="Harrison L.H."/>
            <person name="Van Tyne D."/>
            <person name="Marsh J.W."/>
            <person name="Griffith M.P."/>
            <person name="Snyder D.J."/>
            <person name="Cooper V.S."/>
            <person name="Mustapha M."/>
        </authorList>
    </citation>
    <scope>NUCLEOTIDE SEQUENCE [LARGE SCALE GENOMIC DNA]</scope>
    <source>
        <strain evidence="1 2">PSA00705</strain>
    </source>
</reference>
<evidence type="ECO:0000313" key="2">
    <source>
        <dbReference type="Proteomes" id="UP000608450"/>
    </source>
</evidence>
<name>A0ABS0KV41_PSENT</name>
<evidence type="ECO:0000313" key="1">
    <source>
        <dbReference type="EMBL" id="MBG6291436.1"/>
    </source>
</evidence>
<dbReference type="Proteomes" id="UP000608450">
    <property type="component" value="Unassembled WGS sequence"/>
</dbReference>
<comment type="caution">
    <text evidence="1">The sequence shown here is derived from an EMBL/GenBank/DDBJ whole genome shotgun (WGS) entry which is preliminary data.</text>
</comment>
<protein>
    <recommendedName>
        <fullName evidence="3">Lipoprotein</fullName>
    </recommendedName>
</protein>
<dbReference type="RefSeq" id="WP_141678561.1">
    <property type="nucleotide sequence ID" value="NZ_JADTFC010000116.1"/>
</dbReference>
<sequence>MSNEGKYPNLPRPEGIGFDLKGLVMTLLRPLLLAPFLLSLGACATQTATGKNPTQALDKLVTNTASAGNVVENSVLRAGNEAALALRLPRGLLQLQVSCSAESANWLYVDTPGRMYAVGQSQYREPIPLTSDTARTLRSLPQVVQACAQNPDWRKLANFESGNDGHVLLDIASLEPQPDGSLKLWAAFDYPSLAYDAPYQAPYGSKVEQLQVNCGRNTYTWLTGYDLDPRQRVTDGRIEASPSARTFSSASADYLAILQAACKPHEQLSALARAENRDKPAPDLENQPALDAGVARYVTSLGFDAPRKSLSYLRTEGTSTFKGETKPLIEEFWFQPGDTPGLLHIKRQGTGYVSQDTSFMGMLELSSVTHYSKAQGTCEVEKLELEGNWKQMPVGEKLSYRLTRKENFSIIGQTRDTQETRCEVIRELSAAELNPQLSGSAKEIHCSVVDDKYKRIDTRYFLEDYGLVFRQGDSRNEFYYSDSRIVRFR</sequence>
<gene>
    <name evidence="1" type="ORF">I5I61_28600</name>
</gene>
<dbReference type="EMBL" id="JADTFC010000116">
    <property type="protein sequence ID" value="MBG6291436.1"/>
    <property type="molecule type" value="Genomic_DNA"/>
</dbReference>
<evidence type="ECO:0008006" key="3">
    <source>
        <dbReference type="Google" id="ProtNLM"/>
    </source>
</evidence>